<name>A0A0D2I3D7_CLAB1</name>
<dbReference type="GO" id="GO:0016020">
    <property type="term" value="C:membrane"/>
    <property type="evidence" value="ECO:0007669"/>
    <property type="project" value="UniProtKB-SubCell"/>
</dbReference>
<keyword evidence="3" id="KW-0812">Transmembrane</keyword>
<feature type="transmembrane region" description="Helical" evidence="3">
    <location>
        <begin position="425"/>
        <end position="445"/>
    </location>
</feature>
<gene>
    <name evidence="5" type="ORF">Z519_01309</name>
</gene>
<dbReference type="OrthoDB" id="2105912at2759"/>
<keyword evidence="3" id="KW-0472">Membrane</keyword>
<dbReference type="Gene3D" id="1.20.1250.20">
    <property type="entry name" value="MFS general substrate transporter like domains"/>
    <property type="match status" value="1"/>
</dbReference>
<dbReference type="InterPro" id="IPR036259">
    <property type="entry name" value="MFS_trans_sf"/>
</dbReference>
<feature type="transmembrane region" description="Helical" evidence="3">
    <location>
        <begin position="303"/>
        <end position="324"/>
    </location>
</feature>
<evidence type="ECO:0000256" key="2">
    <source>
        <dbReference type="SAM" id="MobiDB-lite"/>
    </source>
</evidence>
<dbReference type="AlphaFoldDB" id="A0A0D2I3D7"/>
<feature type="transmembrane region" description="Helical" evidence="3">
    <location>
        <begin position="187"/>
        <end position="206"/>
    </location>
</feature>
<dbReference type="PANTHER" id="PTHR42910:SF1">
    <property type="entry name" value="MAJOR FACILITATOR SUPERFAMILY (MFS) PROFILE DOMAIN-CONTAINING PROTEIN"/>
    <property type="match status" value="1"/>
</dbReference>
<feature type="compositionally biased region" description="Basic and acidic residues" evidence="2">
    <location>
        <begin position="498"/>
        <end position="519"/>
    </location>
</feature>
<feature type="transmembrane region" description="Helical" evidence="3">
    <location>
        <begin position="400"/>
        <end position="419"/>
    </location>
</feature>
<dbReference type="Pfam" id="PF07690">
    <property type="entry name" value="MFS_1"/>
    <property type="match status" value="1"/>
</dbReference>
<feature type="compositionally biased region" description="Polar residues" evidence="2">
    <location>
        <begin position="470"/>
        <end position="480"/>
    </location>
</feature>
<feature type="transmembrane region" description="Helical" evidence="3">
    <location>
        <begin position="336"/>
        <end position="355"/>
    </location>
</feature>
<feature type="domain" description="Major facilitator superfamily (MFS) profile" evidence="4">
    <location>
        <begin position="62"/>
        <end position="451"/>
    </location>
</feature>
<evidence type="ECO:0000259" key="4">
    <source>
        <dbReference type="PROSITE" id="PS50850"/>
    </source>
</evidence>
<evidence type="ECO:0000313" key="6">
    <source>
        <dbReference type="Proteomes" id="UP000053789"/>
    </source>
</evidence>
<proteinExistence type="predicted"/>
<keyword evidence="3" id="KW-1133">Transmembrane helix</keyword>
<evidence type="ECO:0000313" key="5">
    <source>
        <dbReference type="EMBL" id="KIW97725.1"/>
    </source>
</evidence>
<accession>A0A0D2I3D7</accession>
<dbReference type="RefSeq" id="XP_016624394.1">
    <property type="nucleotide sequence ID" value="XM_016759066.1"/>
</dbReference>
<keyword evidence="6" id="KW-1185">Reference proteome</keyword>
<feature type="region of interest" description="Disordered" evidence="2">
    <location>
        <begin position="465"/>
        <end position="537"/>
    </location>
</feature>
<dbReference type="EMBL" id="KN846981">
    <property type="protein sequence ID" value="KIW97725.1"/>
    <property type="molecule type" value="Genomic_DNA"/>
</dbReference>
<feature type="transmembrane region" description="Helical" evidence="3">
    <location>
        <begin position="218"/>
        <end position="238"/>
    </location>
</feature>
<reference evidence="5" key="1">
    <citation type="submission" date="2015-01" db="EMBL/GenBank/DDBJ databases">
        <title>The Genome Sequence of Cladophialophora bantiana CBS 173.52.</title>
        <authorList>
            <consortium name="The Broad Institute Genomics Platform"/>
            <person name="Cuomo C."/>
            <person name="de Hoog S."/>
            <person name="Gorbushina A."/>
            <person name="Stielow B."/>
            <person name="Teixiera M."/>
            <person name="Abouelleil A."/>
            <person name="Chapman S.B."/>
            <person name="Priest M."/>
            <person name="Young S.K."/>
            <person name="Wortman J."/>
            <person name="Nusbaum C."/>
            <person name="Birren B."/>
        </authorList>
    </citation>
    <scope>NUCLEOTIDE SEQUENCE [LARGE SCALE GENOMIC DNA]</scope>
    <source>
        <strain evidence="5">CBS 173.52</strain>
    </source>
</reference>
<feature type="transmembrane region" description="Helical" evidence="3">
    <location>
        <begin position="270"/>
        <end position="296"/>
    </location>
</feature>
<dbReference type="PANTHER" id="PTHR42910">
    <property type="entry name" value="TRANSPORTER SCO4007-RELATED"/>
    <property type="match status" value="1"/>
</dbReference>
<feature type="transmembrane region" description="Helical" evidence="3">
    <location>
        <begin position="63"/>
        <end position="82"/>
    </location>
</feature>
<organism evidence="5 6">
    <name type="scientific">Cladophialophora bantiana (strain ATCC 10958 / CBS 173.52 / CDC B-1940 / NIH 8579)</name>
    <name type="common">Xylohypha bantiana</name>
    <dbReference type="NCBI Taxonomy" id="1442370"/>
    <lineage>
        <taxon>Eukaryota</taxon>
        <taxon>Fungi</taxon>
        <taxon>Dikarya</taxon>
        <taxon>Ascomycota</taxon>
        <taxon>Pezizomycotina</taxon>
        <taxon>Eurotiomycetes</taxon>
        <taxon>Chaetothyriomycetidae</taxon>
        <taxon>Chaetothyriales</taxon>
        <taxon>Herpotrichiellaceae</taxon>
        <taxon>Cladophialophora</taxon>
    </lineage>
</organism>
<sequence length="537" mass="59333">MSQPEVRPSGTKEALSLEAPTETIAPDGDPRSKRTILQMVYDCLTYVPPRCRYDPEKPFKFSMALNVLFAFAGCFTVANLYYTHPILNLLADDFHVTDEQSSYIPTLAQAGYAGGLLFLCPLGDLLKRRPFVLWLVWFTATLWIGLCVTKSFAAFGVITFITSVTTVTPQLMLPLVGDMAPPHRRSTSLSIVVSGMLLGMLIARLLSGVVAKFIGWRYIYWISFGLQYFILGLLYLFMPDYPPTNPGENIWKKYPALLWDIVRLVVKYPVLVQACLVGMCTATTFTSFWTTLTFLLAGQPYHYSSLVIGLFALIGIGSMTWGPIFARTVMEKHQPLFSIIIGEMICLMGVVVGTYTGKFTVAGPVIQAIGIDIGLQTSQIANRTAIYGVAPKARNRVNTAYMVSVFVGQLIGTAVGNSLYADGGWISSGSASVGFISAALLVCFLRGPHERGWIGWRGGYNMRKEMPSKPENNANDTEAIQIQEPPKPSSEQNAKEAGQAEKEVEVHAHNENRGNDHSSRSSQRTLSEEIQPYREKE</sequence>
<dbReference type="GO" id="GO:0022857">
    <property type="term" value="F:transmembrane transporter activity"/>
    <property type="evidence" value="ECO:0007669"/>
    <property type="project" value="InterPro"/>
</dbReference>
<dbReference type="InterPro" id="IPR011701">
    <property type="entry name" value="MFS"/>
</dbReference>
<dbReference type="Proteomes" id="UP000053789">
    <property type="component" value="Unassembled WGS sequence"/>
</dbReference>
<feature type="transmembrane region" description="Helical" evidence="3">
    <location>
        <begin position="134"/>
        <end position="167"/>
    </location>
</feature>
<evidence type="ECO:0000256" key="1">
    <source>
        <dbReference type="ARBA" id="ARBA00004141"/>
    </source>
</evidence>
<dbReference type="SUPFAM" id="SSF103473">
    <property type="entry name" value="MFS general substrate transporter"/>
    <property type="match status" value="1"/>
</dbReference>
<feature type="region of interest" description="Disordered" evidence="2">
    <location>
        <begin position="1"/>
        <end position="31"/>
    </location>
</feature>
<comment type="subcellular location">
    <subcellularLocation>
        <location evidence="1">Membrane</location>
        <topology evidence="1">Multi-pass membrane protein</topology>
    </subcellularLocation>
</comment>
<dbReference type="VEuPathDB" id="FungiDB:Z519_01309"/>
<dbReference type="HOGENOM" id="CLU_001265_23_3_1"/>
<dbReference type="CDD" id="cd17324">
    <property type="entry name" value="MFS_NepI_like"/>
    <property type="match status" value="1"/>
</dbReference>
<evidence type="ECO:0000256" key="3">
    <source>
        <dbReference type="SAM" id="Phobius"/>
    </source>
</evidence>
<protein>
    <recommendedName>
        <fullName evidence="4">Major facilitator superfamily (MFS) profile domain-containing protein</fullName>
    </recommendedName>
</protein>
<dbReference type="GeneID" id="27694237"/>
<dbReference type="InterPro" id="IPR020846">
    <property type="entry name" value="MFS_dom"/>
</dbReference>
<dbReference type="PROSITE" id="PS50850">
    <property type="entry name" value="MFS"/>
    <property type="match status" value="1"/>
</dbReference>